<organism evidence="1">
    <name type="scientific">Lepeophtheirus salmonis</name>
    <name type="common">Salmon louse</name>
    <name type="synonym">Caligus salmonis</name>
    <dbReference type="NCBI Taxonomy" id="72036"/>
    <lineage>
        <taxon>Eukaryota</taxon>
        <taxon>Metazoa</taxon>
        <taxon>Ecdysozoa</taxon>
        <taxon>Arthropoda</taxon>
        <taxon>Crustacea</taxon>
        <taxon>Multicrustacea</taxon>
        <taxon>Hexanauplia</taxon>
        <taxon>Copepoda</taxon>
        <taxon>Siphonostomatoida</taxon>
        <taxon>Caligidae</taxon>
        <taxon>Lepeophtheirus</taxon>
    </lineage>
</organism>
<accession>A0A0K2T252</accession>
<evidence type="ECO:0000313" key="1">
    <source>
        <dbReference type="EMBL" id="CDW19865.1"/>
    </source>
</evidence>
<reference evidence="1" key="1">
    <citation type="submission" date="2014-05" db="EMBL/GenBank/DDBJ databases">
        <authorList>
            <person name="Chronopoulou M."/>
        </authorList>
    </citation>
    <scope>NUCLEOTIDE SEQUENCE</scope>
    <source>
        <tissue evidence="1">Whole organism</tissue>
    </source>
</reference>
<name>A0A0K2T252_LEPSM</name>
<dbReference type="AlphaFoldDB" id="A0A0K2T252"/>
<proteinExistence type="predicted"/>
<dbReference type="EMBL" id="HACA01002504">
    <property type="protein sequence ID" value="CDW19865.1"/>
    <property type="molecule type" value="Transcribed_RNA"/>
</dbReference>
<protein>
    <submittedName>
        <fullName evidence="1">Uncharacterized protein</fullName>
    </submittedName>
</protein>
<sequence length="45" mass="5082">MVMTFSLSEITFIIFIASPKTQKCPLKPITDSDLALRPFKIVQVL</sequence>